<dbReference type="EMBL" id="JACRTL010000001">
    <property type="protein sequence ID" value="MBC8609711.1"/>
    <property type="molecule type" value="Genomic_DNA"/>
</dbReference>
<comment type="caution">
    <text evidence="1">The sequence shown here is derived from an EMBL/GenBank/DDBJ whole genome shotgun (WGS) entry which is preliminary data.</text>
</comment>
<gene>
    <name evidence="1" type="ORF">H8702_01070</name>
</gene>
<dbReference type="RefSeq" id="WP_093988146.1">
    <property type="nucleotide sequence ID" value="NZ_FYDD01000003.1"/>
</dbReference>
<organism evidence="1 2">
    <name type="scientific">Massiliimalia timonensis</name>
    <dbReference type="NCBI Taxonomy" id="1987501"/>
    <lineage>
        <taxon>Bacteria</taxon>
        <taxon>Bacillati</taxon>
        <taxon>Bacillota</taxon>
        <taxon>Clostridia</taxon>
        <taxon>Eubacteriales</taxon>
        <taxon>Oscillospiraceae</taxon>
        <taxon>Massiliimalia</taxon>
    </lineage>
</organism>
<sequence>MERDLSGQLSGIGGVLEQDFSSGVITVSEIQEGSPAQEEKSTLIAQIGEKVILYPQRMSQTQQELFQLELGEEMWQEVLERVSGNERVLIDM</sequence>
<dbReference type="Proteomes" id="UP000632659">
    <property type="component" value="Unassembled WGS sequence"/>
</dbReference>
<evidence type="ECO:0000313" key="2">
    <source>
        <dbReference type="Proteomes" id="UP000632659"/>
    </source>
</evidence>
<dbReference type="AlphaFoldDB" id="A0A8J6NYN7"/>
<name>A0A8J6NYN7_9FIRM</name>
<accession>A0A8J6NYN7</accession>
<reference evidence="1" key="1">
    <citation type="submission" date="2020-08" db="EMBL/GenBank/DDBJ databases">
        <title>Genome public.</title>
        <authorList>
            <person name="Liu C."/>
            <person name="Sun Q."/>
        </authorList>
    </citation>
    <scope>NUCLEOTIDE SEQUENCE</scope>
    <source>
        <strain evidence="1">NSJ-15</strain>
    </source>
</reference>
<protein>
    <submittedName>
        <fullName evidence="1">Uncharacterized protein</fullName>
    </submittedName>
</protein>
<evidence type="ECO:0000313" key="1">
    <source>
        <dbReference type="EMBL" id="MBC8609711.1"/>
    </source>
</evidence>
<proteinExistence type="predicted"/>
<keyword evidence="2" id="KW-1185">Reference proteome</keyword>